<feature type="transmembrane region" description="Helical" evidence="1">
    <location>
        <begin position="113"/>
        <end position="132"/>
    </location>
</feature>
<proteinExistence type="predicted"/>
<feature type="transmembrane region" description="Helical" evidence="1">
    <location>
        <begin position="139"/>
        <end position="156"/>
    </location>
</feature>
<keyword evidence="1" id="KW-0472">Membrane</keyword>
<dbReference type="KEGG" id="pasa:BAOM_2518"/>
<feature type="transmembrane region" description="Helical" evidence="1">
    <location>
        <begin position="162"/>
        <end position="179"/>
    </location>
</feature>
<sequence length="189" mass="20478">MLISNVIRWLGLCAVLGGVCRALMTPIELAWGVDNIVALLIGGVTGSIFIILGTVGIYLYQAEKTGILGFIGFIITSLGNIIVCSMVLISLFVNTALMQPQILEQDLPGPIMPIRLVMLIGISLGYIILGFVTLRAKMLPSWAGVLMILFVILSFIPFTGDYIAVVWGLFYIGLGWAVWSKSDVSKNKI</sequence>
<dbReference type="EMBL" id="CP026095">
    <property type="protein sequence ID" value="AZV43127.1"/>
    <property type="molecule type" value="Genomic_DNA"/>
</dbReference>
<evidence type="ECO:0000313" key="2">
    <source>
        <dbReference type="EMBL" id="AZV43127.1"/>
    </source>
</evidence>
<organism evidence="2 3">
    <name type="scientific">Peribacillus asahii</name>
    <dbReference type="NCBI Taxonomy" id="228899"/>
    <lineage>
        <taxon>Bacteria</taxon>
        <taxon>Bacillati</taxon>
        <taxon>Bacillota</taxon>
        <taxon>Bacilli</taxon>
        <taxon>Bacillales</taxon>
        <taxon>Bacillaceae</taxon>
        <taxon>Peribacillus</taxon>
    </lineage>
</organism>
<keyword evidence="1" id="KW-1133">Transmembrane helix</keyword>
<evidence type="ECO:0000313" key="3">
    <source>
        <dbReference type="Proteomes" id="UP000283095"/>
    </source>
</evidence>
<feature type="transmembrane region" description="Helical" evidence="1">
    <location>
        <begin position="38"/>
        <end position="60"/>
    </location>
</feature>
<accession>A0A3Q9RJK6</accession>
<reference evidence="2 3" key="1">
    <citation type="submission" date="2018-01" db="EMBL/GenBank/DDBJ databases">
        <title>Bacillus asahii Genome sequencing and assembly.</title>
        <authorList>
            <person name="Jiang H."/>
            <person name="Feng Y."/>
            <person name="Zhao F."/>
            <person name="Lin X."/>
        </authorList>
    </citation>
    <scope>NUCLEOTIDE SEQUENCE [LARGE SCALE GENOMIC DNA]</scope>
    <source>
        <strain evidence="2 3">OM18</strain>
    </source>
</reference>
<name>A0A3Q9RJK6_9BACI</name>
<dbReference type="Proteomes" id="UP000283095">
    <property type="component" value="Chromosome"/>
</dbReference>
<dbReference type="AlphaFoldDB" id="A0A3Q9RJK6"/>
<evidence type="ECO:0008006" key="4">
    <source>
        <dbReference type="Google" id="ProtNLM"/>
    </source>
</evidence>
<feature type="transmembrane region" description="Helical" evidence="1">
    <location>
        <begin position="67"/>
        <end position="93"/>
    </location>
</feature>
<evidence type="ECO:0000256" key="1">
    <source>
        <dbReference type="SAM" id="Phobius"/>
    </source>
</evidence>
<keyword evidence="1" id="KW-0812">Transmembrane</keyword>
<protein>
    <recommendedName>
        <fullName evidence="4">DUF308 domain-containing protein</fullName>
    </recommendedName>
</protein>
<gene>
    <name evidence="2" type="ORF">BAOM_2518</name>
</gene>